<name>A0A1G4VH66_9MYCO</name>
<dbReference type="InterPro" id="IPR022742">
    <property type="entry name" value="Hydrolase_4"/>
</dbReference>
<evidence type="ECO:0000313" key="3">
    <source>
        <dbReference type="Proteomes" id="UP000199707"/>
    </source>
</evidence>
<feature type="domain" description="Serine aminopeptidase S33" evidence="1">
    <location>
        <begin position="20"/>
        <end position="238"/>
    </location>
</feature>
<reference evidence="3" key="1">
    <citation type="submission" date="2016-10" db="EMBL/GenBank/DDBJ databases">
        <authorList>
            <person name="Varghese N."/>
            <person name="Submissions S."/>
        </authorList>
    </citation>
    <scope>NUCLEOTIDE SEQUENCE [LARGE SCALE GENOMIC DNA]</scope>
    <source>
        <strain evidence="3">UNC267MFSha1.1M11</strain>
    </source>
</reference>
<dbReference type="PANTHER" id="PTHR11614">
    <property type="entry name" value="PHOSPHOLIPASE-RELATED"/>
    <property type="match status" value="1"/>
</dbReference>
<evidence type="ECO:0000259" key="1">
    <source>
        <dbReference type="Pfam" id="PF12146"/>
    </source>
</evidence>
<keyword evidence="2" id="KW-0378">Hydrolase</keyword>
<organism evidence="2 3">
    <name type="scientific">Mycolicibacterium fluoranthenivorans</name>
    <dbReference type="NCBI Taxonomy" id="258505"/>
    <lineage>
        <taxon>Bacteria</taxon>
        <taxon>Bacillati</taxon>
        <taxon>Actinomycetota</taxon>
        <taxon>Actinomycetes</taxon>
        <taxon>Mycobacteriales</taxon>
        <taxon>Mycobacteriaceae</taxon>
        <taxon>Mycolicibacterium</taxon>
    </lineage>
</organism>
<sequence length="257" mass="27531">MPFLESGDTRAYYRHWAASDPRAAIVFLHGFGEHTGLYHRYGFTLNAAGIDLWAVDQRGHGLSPGPRGNFGTLADSSALGEELTAIVERNRPGLPLIAAGHSFGAVVTLLRVLEQPDRYRAAVVSGAPLIPIPELLDTDSEFELDPSWLSGDAFYVDSLENDPLAFVDADGAPLARALDAAWDRFGTELPALSVPTLAVHGTADPIAPIGPVRAYAEQIGPLRLAEFAGAHHDVLNETVHREVAATVIDFVGAHIDN</sequence>
<dbReference type="Pfam" id="PF12146">
    <property type="entry name" value="Hydrolase_4"/>
    <property type="match status" value="1"/>
</dbReference>
<proteinExistence type="predicted"/>
<dbReference type="InterPro" id="IPR029058">
    <property type="entry name" value="AB_hydrolase_fold"/>
</dbReference>
<dbReference type="InterPro" id="IPR051044">
    <property type="entry name" value="MAG_DAG_Lipase"/>
</dbReference>
<dbReference type="AlphaFoldDB" id="A0A1G4VH66"/>
<dbReference type="SUPFAM" id="SSF53474">
    <property type="entry name" value="alpha/beta-Hydrolases"/>
    <property type="match status" value="1"/>
</dbReference>
<dbReference type="RefSeq" id="WP_090354198.1">
    <property type="nucleotide sequence ID" value="NZ_FMUB01000002.1"/>
</dbReference>
<evidence type="ECO:0000313" key="2">
    <source>
        <dbReference type="EMBL" id="SCX06709.1"/>
    </source>
</evidence>
<dbReference type="Gene3D" id="3.40.50.1820">
    <property type="entry name" value="alpha/beta hydrolase"/>
    <property type="match status" value="1"/>
</dbReference>
<dbReference type="Proteomes" id="UP000199707">
    <property type="component" value="Unassembled WGS sequence"/>
</dbReference>
<gene>
    <name evidence="2" type="ORF">SAMN02799620_00914</name>
</gene>
<accession>A0A1G4VH66</accession>
<protein>
    <submittedName>
        <fullName evidence="2">Lysophospholipase, alpha-beta hydrolase superfamily</fullName>
    </submittedName>
</protein>
<dbReference type="GO" id="GO:0016787">
    <property type="term" value="F:hydrolase activity"/>
    <property type="evidence" value="ECO:0007669"/>
    <property type="project" value="UniProtKB-KW"/>
</dbReference>
<dbReference type="STRING" id="1502745.SAMN02799620_00914"/>
<dbReference type="EMBL" id="FMUB01000002">
    <property type="protein sequence ID" value="SCX06709.1"/>
    <property type="molecule type" value="Genomic_DNA"/>
</dbReference>